<dbReference type="Proteomes" id="UP001595752">
    <property type="component" value="Unassembled WGS sequence"/>
</dbReference>
<sequence>MGIWTEGDFCWIHPLSCSKNSILEEYYLTLNCQTFDASINQCKVLYVKVNISNQSGHSQKVKVYLQQELECQEGNDIVYYAPNGQAILHHSLDSIFVCNGKYKEKGIVQYSMRSKKQDFFSYLWKDIKKGKLCFQPFSTQNVISAFTLEGNLAPYETATATYWLIKGRESRNSQMLNKFLQKNTLEFQGEK</sequence>
<comment type="caution">
    <text evidence="1">The sequence shown here is derived from an EMBL/GenBank/DDBJ whole genome shotgun (WGS) entry which is preliminary data.</text>
</comment>
<gene>
    <name evidence="1" type="ORF">ACFOU2_05110</name>
</gene>
<name>A0ABV8AY65_9BACI</name>
<dbReference type="EMBL" id="JBHRZT010000020">
    <property type="protein sequence ID" value="MFC3882918.1"/>
    <property type="molecule type" value="Genomic_DNA"/>
</dbReference>
<accession>A0ABV8AY65</accession>
<organism evidence="1 2">
    <name type="scientific">Bacillus songklensis</name>
    <dbReference type="NCBI Taxonomy" id="1069116"/>
    <lineage>
        <taxon>Bacteria</taxon>
        <taxon>Bacillati</taxon>
        <taxon>Bacillota</taxon>
        <taxon>Bacilli</taxon>
        <taxon>Bacillales</taxon>
        <taxon>Bacillaceae</taxon>
        <taxon>Bacillus</taxon>
    </lineage>
</organism>
<proteinExistence type="predicted"/>
<reference evidence="2" key="1">
    <citation type="journal article" date="2019" name="Int. J. Syst. Evol. Microbiol.">
        <title>The Global Catalogue of Microorganisms (GCM) 10K type strain sequencing project: providing services to taxonomists for standard genome sequencing and annotation.</title>
        <authorList>
            <consortium name="The Broad Institute Genomics Platform"/>
            <consortium name="The Broad Institute Genome Sequencing Center for Infectious Disease"/>
            <person name="Wu L."/>
            <person name="Ma J."/>
        </authorList>
    </citation>
    <scope>NUCLEOTIDE SEQUENCE [LARGE SCALE GENOMIC DNA]</scope>
    <source>
        <strain evidence="2">CCUG 61889</strain>
    </source>
</reference>
<evidence type="ECO:0000313" key="2">
    <source>
        <dbReference type="Proteomes" id="UP001595752"/>
    </source>
</evidence>
<evidence type="ECO:0000313" key="1">
    <source>
        <dbReference type="EMBL" id="MFC3882918.1"/>
    </source>
</evidence>
<dbReference type="RefSeq" id="WP_377912820.1">
    <property type="nucleotide sequence ID" value="NZ_JBHRZT010000020.1"/>
</dbReference>
<protein>
    <submittedName>
        <fullName evidence="1">Uncharacterized protein</fullName>
    </submittedName>
</protein>
<keyword evidence="2" id="KW-1185">Reference proteome</keyword>